<evidence type="ECO:0000256" key="9">
    <source>
        <dbReference type="ARBA" id="ARBA00022786"/>
    </source>
</evidence>
<evidence type="ECO:0000256" key="2">
    <source>
        <dbReference type="ARBA" id="ARBA00004167"/>
    </source>
</evidence>
<evidence type="ECO:0000256" key="15">
    <source>
        <dbReference type="SAM" id="MobiDB-lite"/>
    </source>
</evidence>
<evidence type="ECO:0000259" key="17">
    <source>
        <dbReference type="PROSITE" id="PS50089"/>
    </source>
</evidence>
<dbReference type="SMART" id="SM00184">
    <property type="entry name" value="RING"/>
    <property type="match status" value="1"/>
</dbReference>
<evidence type="ECO:0000256" key="8">
    <source>
        <dbReference type="ARBA" id="ARBA00022771"/>
    </source>
</evidence>
<organism evidence="18 19">
    <name type="scientific">Sphenostylis stenocarpa</name>
    <dbReference type="NCBI Taxonomy" id="92480"/>
    <lineage>
        <taxon>Eukaryota</taxon>
        <taxon>Viridiplantae</taxon>
        <taxon>Streptophyta</taxon>
        <taxon>Embryophyta</taxon>
        <taxon>Tracheophyta</taxon>
        <taxon>Spermatophyta</taxon>
        <taxon>Magnoliopsida</taxon>
        <taxon>eudicotyledons</taxon>
        <taxon>Gunneridae</taxon>
        <taxon>Pentapetalae</taxon>
        <taxon>rosids</taxon>
        <taxon>fabids</taxon>
        <taxon>Fabales</taxon>
        <taxon>Fabaceae</taxon>
        <taxon>Papilionoideae</taxon>
        <taxon>50 kb inversion clade</taxon>
        <taxon>NPAAA clade</taxon>
        <taxon>indigoferoid/millettioid clade</taxon>
        <taxon>Phaseoleae</taxon>
        <taxon>Sphenostylis</taxon>
    </lineage>
</organism>
<dbReference type="GO" id="GO:0016020">
    <property type="term" value="C:membrane"/>
    <property type="evidence" value="ECO:0007669"/>
    <property type="project" value="UniProtKB-SubCell"/>
</dbReference>
<evidence type="ECO:0000256" key="12">
    <source>
        <dbReference type="ARBA" id="ARBA00023136"/>
    </source>
</evidence>
<name>A0AA86S7M3_9FABA</name>
<proteinExistence type="inferred from homology"/>
<gene>
    <name evidence="18" type="ORF">AYBTSS11_LOCUS5079</name>
</gene>
<comment type="similarity">
    <text evidence="13">Belongs to the RING-type zinc finger family. ATL subfamily.</text>
</comment>
<dbReference type="PANTHER" id="PTHR14155:SF521">
    <property type="entry name" value="RING-H2 FINGER PROTEIN ATL30"/>
    <property type="match status" value="1"/>
</dbReference>
<feature type="domain" description="RING-type" evidence="17">
    <location>
        <begin position="111"/>
        <end position="153"/>
    </location>
</feature>
<keyword evidence="8 14" id="KW-0863">Zinc-finger</keyword>
<evidence type="ECO:0000313" key="19">
    <source>
        <dbReference type="Proteomes" id="UP001189624"/>
    </source>
</evidence>
<accession>A0AA86S7M3</accession>
<dbReference type="GO" id="GO:0061630">
    <property type="term" value="F:ubiquitin protein ligase activity"/>
    <property type="evidence" value="ECO:0007669"/>
    <property type="project" value="UniProtKB-EC"/>
</dbReference>
<evidence type="ECO:0000313" key="18">
    <source>
        <dbReference type="EMBL" id="CAJ1931132.1"/>
    </source>
</evidence>
<evidence type="ECO:0000256" key="6">
    <source>
        <dbReference type="ARBA" id="ARBA00022692"/>
    </source>
</evidence>
<evidence type="ECO:0000256" key="4">
    <source>
        <dbReference type="ARBA" id="ARBA00012483"/>
    </source>
</evidence>
<dbReference type="Gramene" id="rna-AYBTSS11_LOCUS5079">
    <property type="protein sequence ID" value="CAJ1931132.1"/>
    <property type="gene ID" value="gene-AYBTSS11_LOCUS5079"/>
</dbReference>
<comment type="pathway">
    <text evidence="3">Protein modification; protein ubiquitination.</text>
</comment>
<comment type="catalytic activity">
    <reaction evidence="1">
        <text>S-ubiquitinyl-[E2 ubiquitin-conjugating enzyme]-L-cysteine + [acceptor protein]-L-lysine = [E2 ubiquitin-conjugating enzyme]-L-cysteine + N(6)-ubiquitinyl-[acceptor protein]-L-lysine.</text>
        <dbReference type="EC" id="2.3.2.27"/>
    </reaction>
</comment>
<dbReference type="Proteomes" id="UP001189624">
    <property type="component" value="Chromosome 2"/>
</dbReference>
<protein>
    <recommendedName>
        <fullName evidence="4">RING-type E3 ubiquitin transferase</fullName>
        <ecNumber evidence="4">2.3.2.27</ecNumber>
    </recommendedName>
</protein>
<evidence type="ECO:0000256" key="11">
    <source>
        <dbReference type="ARBA" id="ARBA00022989"/>
    </source>
</evidence>
<evidence type="ECO:0000256" key="1">
    <source>
        <dbReference type="ARBA" id="ARBA00000900"/>
    </source>
</evidence>
<comment type="subcellular location">
    <subcellularLocation>
        <location evidence="2">Membrane</location>
        <topology evidence="2">Single-pass membrane protein</topology>
    </subcellularLocation>
</comment>
<dbReference type="EMBL" id="OY731399">
    <property type="protein sequence ID" value="CAJ1931132.1"/>
    <property type="molecule type" value="Genomic_DNA"/>
</dbReference>
<evidence type="ECO:0000256" key="3">
    <source>
        <dbReference type="ARBA" id="ARBA00004906"/>
    </source>
</evidence>
<feature type="region of interest" description="Disordered" evidence="15">
    <location>
        <begin position="193"/>
        <end position="213"/>
    </location>
</feature>
<dbReference type="FunFam" id="3.30.40.10:FF:000187">
    <property type="entry name" value="E3 ubiquitin-protein ligase ATL6"/>
    <property type="match status" value="1"/>
</dbReference>
<keyword evidence="10" id="KW-0862">Zinc</keyword>
<evidence type="ECO:0000256" key="5">
    <source>
        <dbReference type="ARBA" id="ARBA00022679"/>
    </source>
</evidence>
<feature type="transmembrane region" description="Helical" evidence="16">
    <location>
        <begin position="35"/>
        <end position="56"/>
    </location>
</feature>
<evidence type="ECO:0000256" key="14">
    <source>
        <dbReference type="PROSITE-ProRule" id="PRU00175"/>
    </source>
</evidence>
<keyword evidence="6 16" id="KW-0812">Transmembrane</keyword>
<dbReference type="InterPro" id="IPR013083">
    <property type="entry name" value="Znf_RING/FYVE/PHD"/>
</dbReference>
<keyword evidence="12 16" id="KW-0472">Membrane</keyword>
<evidence type="ECO:0000256" key="10">
    <source>
        <dbReference type="ARBA" id="ARBA00022833"/>
    </source>
</evidence>
<dbReference type="InterPro" id="IPR053238">
    <property type="entry name" value="RING-H2_zinc_finger"/>
</dbReference>
<keyword evidence="7" id="KW-0479">Metal-binding</keyword>
<keyword evidence="9" id="KW-0833">Ubl conjugation pathway</keyword>
<dbReference type="PROSITE" id="PS50089">
    <property type="entry name" value="ZF_RING_2"/>
    <property type="match status" value="1"/>
</dbReference>
<keyword evidence="5" id="KW-0808">Transferase</keyword>
<evidence type="ECO:0000256" key="13">
    <source>
        <dbReference type="ARBA" id="ARBA00024209"/>
    </source>
</evidence>
<dbReference type="Pfam" id="PF13639">
    <property type="entry name" value="zf-RING_2"/>
    <property type="match status" value="1"/>
</dbReference>
<keyword evidence="11 16" id="KW-1133">Transmembrane helix</keyword>
<dbReference type="Gene3D" id="3.30.40.10">
    <property type="entry name" value="Zinc/RING finger domain, C3HC4 (zinc finger)"/>
    <property type="match status" value="1"/>
</dbReference>
<evidence type="ECO:0000256" key="7">
    <source>
        <dbReference type="ARBA" id="ARBA00022723"/>
    </source>
</evidence>
<dbReference type="GO" id="GO:0008270">
    <property type="term" value="F:zinc ion binding"/>
    <property type="evidence" value="ECO:0007669"/>
    <property type="project" value="UniProtKB-KW"/>
</dbReference>
<dbReference type="SUPFAM" id="SSF57850">
    <property type="entry name" value="RING/U-box"/>
    <property type="match status" value="1"/>
</dbReference>
<keyword evidence="19" id="KW-1185">Reference proteome</keyword>
<dbReference type="EC" id="2.3.2.27" evidence="4"/>
<dbReference type="AlphaFoldDB" id="A0AA86S7M3"/>
<evidence type="ECO:0000256" key="16">
    <source>
        <dbReference type="SAM" id="Phobius"/>
    </source>
</evidence>
<sequence>MQTTIDVFVKIKADDSQTPPPPPPAPPAQITPSTLIFFSIAVAVFCFVGFIVVFFCRCCFVNISRTNTVVRLSPIASPYRGLDPSLLSTFPTFLYATVKDLRKEKKYSLECAICLVEFDDDSMLRLLTACCHVFHQECIDLWLRSHKTCPFCRMDLETASNADMQKPHEQNEENVEEERSEHVCIDVNEGHGDAGPNSCGEGHNDGGEGGSMSVSMQREKFASTRSHSTGHSIVLVREGDEGRDYDNDDKYTLRLPEHVAIKIFKGHNYSKSCSSYKDMPKPSGAPCSNCGYVQTVSQSSSSNAINNA</sequence>
<dbReference type="InterPro" id="IPR001841">
    <property type="entry name" value="Znf_RING"/>
</dbReference>
<reference evidence="18" key="1">
    <citation type="submission" date="2023-10" db="EMBL/GenBank/DDBJ databases">
        <authorList>
            <person name="Domelevo Entfellner J.-B."/>
        </authorList>
    </citation>
    <scope>NUCLEOTIDE SEQUENCE</scope>
</reference>
<dbReference type="PANTHER" id="PTHR14155">
    <property type="entry name" value="RING FINGER DOMAIN-CONTAINING"/>
    <property type="match status" value="1"/>
</dbReference>